<keyword evidence="1" id="KW-0472">Membrane</keyword>
<evidence type="ECO:0000256" key="1">
    <source>
        <dbReference type="SAM" id="Phobius"/>
    </source>
</evidence>
<keyword evidence="1" id="KW-1133">Transmembrane helix</keyword>
<keyword evidence="1" id="KW-0812">Transmembrane</keyword>
<protein>
    <submittedName>
        <fullName evidence="2">Uncharacterized protein</fullName>
    </submittedName>
</protein>
<evidence type="ECO:0000313" key="2">
    <source>
        <dbReference type="EMBL" id="MBX06666.1"/>
    </source>
</evidence>
<reference evidence="2" key="1">
    <citation type="submission" date="2018-02" db="EMBL/GenBank/DDBJ databases">
        <title>Rhizophora mucronata_Transcriptome.</title>
        <authorList>
            <person name="Meera S.P."/>
            <person name="Sreeshan A."/>
            <person name="Augustine A."/>
        </authorList>
    </citation>
    <scope>NUCLEOTIDE SEQUENCE</scope>
    <source>
        <tissue evidence="2">Leaf</tissue>
    </source>
</reference>
<organism evidence="2">
    <name type="scientific">Rhizophora mucronata</name>
    <name type="common">Asiatic mangrove</name>
    <dbReference type="NCBI Taxonomy" id="61149"/>
    <lineage>
        <taxon>Eukaryota</taxon>
        <taxon>Viridiplantae</taxon>
        <taxon>Streptophyta</taxon>
        <taxon>Embryophyta</taxon>
        <taxon>Tracheophyta</taxon>
        <taxon>Spermatophyta</taxon>
        <taxon>Magnoliopsida</taxon>
        <taxon>eudicotyledons</taxon>
        <taxon>Gunneridae</taxon>
        <taxon>Pentapetalae</taxon>
        <taxon>rosids</taxon>
        <taxon>fabids</taxon>
        <taxon>Malpighiales</taxon>
        <taxon>Rhizophoraceae</taxon>
        <taxon>Rhizophora</taxon>
    </lineage>
</organism>
<accession>A0A2P2KLS6</accession>
<sequence length="48" mass="5766">MFQQIIIWQSMIQMEMMTRKLAFHAHSVMLTLIFMFSAAIWRMTTVLT</sequence>
<proteinExistence type="predicted"/>
<name>A0A2P2KLS6_RHIMU</name>
<feature type="transmembrane region" description="Helical" evidence="1">
    <location>
        <begin position="21"/>
        <end position="41"/>
    </location>
</feature>
<dbReference type="AlphaFoldDB" id="A0A2P2KLS6"/>
<dbReference type="EMBL" id="GGEC01026182">
    <property type="protein sequence ID" value="MBX06666.1"/>
    <property type="molecule type" value="Transcribed_RNA"/>
</dbReference>